<dbReference type="PANTHER" id="PTHR13196">
    <property type="entry name" value="DENN DOMAIN-CONTAINING"/>
    <property type="match status" value="1"/>
</dbReference>
<dbReference type="Proteomes" id="UP000314987">
    <property type="component" value="Unassembled WGS sequence"/>
</dbReference>
<feature type="region of interest" description="Disordered" evidence="4">
    <location>
        <begin position="614"/>
        <end position="633"/>
    </location>
</feature>
<evidence type="ECO:0000256" key="2">
    <source>
        <dbReference type="ARBA" id="ARBA00022658"/>
    </source>
</evidence>
<dbReference type="Gene3D" id="3.40.50.11500">
    <property type="match status" value="1"/>
</dbReference>
<keyword evidence="2" id="KW-0344">Guanine-nucleotide releasing factor</keyword>
<dbReference type="Ensembl" id="ENSVURT00010007121.1">
    <property type="protein sequence ID" value="ENSVURP00010006296.1"/>
    <property type="gene ID" value="ENSVURG00010004883.1"/>
</dbReference>
<evidence type="ECO:0000256" key="1">
    <source>
        <dbReference type="ARBA" id="ARBA00004132"/>
    </source>
</evidence>
<dbReference type="GO" id="GO:0005085">
    <property type="term" value="F:guanyl-nucleotide exchange factor activity"/>
    <property type="evidence" value="ECO:0007669"/>
    <property type="project" value="UniProtKB-KW"/>
</dbReference>
<dbReference type="PANTHER" id="PTHR13196:SF24">
    <property type="entry name" value="DENN DOMAIN-CONTAINING PROTEIN 1B"/>
    <property type="match status" value="1"/>
</dbReference>
<dbReference type="GeneTree" id="ENSGT00940000155446"/>
<dbReference type="InterPro" id="IPR001194">
    <property type="entry name" value="cDENN_dom"/>
</dbReference>
<sequence length="765" mass="85640">MDCRTKENPERTFDLVLKVKCHAIENEEPVVLWKFPEDFGDQEVLQSVPKFCFPFDIERVSQNQVGQHFTFVLTDIESKQRFGFCRLTSGGKICLCILSYLPWFEVYYKLLNTLADYLAKELENDLNDMLKSLYSHPIPKANTSVSLNVQSYFIAPDLTGLPTIPESRNLTEYFVAVDVNNMLQLYASMLHERRIIITASKLSTLTACLHGSAALLYPMYWQHIYIPVLPPHLLDYCCAPMPYLIGVHSSLIERVKNKSLEDVVMLNVDTNTLETPFNDLNNLPSEVVSALKNKLKKQSTATGDGVARAFLRAQAALFGSYRDALRYKPGEPITFCEDSFVKHRSSLMKQFLETAVNLQLFKQFIDGRLAKLNAGRGFSDVFEEEITSGGFCGGNSRSYQQWMHTVKKGSALFNTAVTKATPAVRTAYKFAKNHAKQGIKEVKSKLKHRENEEDYGSCSGSVQYTPVYTLHSEKGGKLEKHKLAQARLKRPMKSTDCVLFEDEDDDMDRASKLSSEDSEEASAYFYESDDSVEARVKTHYPGEMDLLGEILDTLSTHSSDQGKLSAAKSLDFFRSMDDIDYKPTNKSNAPSESNLAILCGSSNDQAEWNLGQDDSALHGKHLPPSPRKHASSAGLTESLFILKEENSEKHLSANNVNCPTMMVNSTSPVESVLQLDSSEDSQTHSPFQGKTENNETLSHTSDDQLNLSLRRHLSTLVPWEKDGSEAKETSGEVGLLHEVVTLCHMTSAFHHGLNISEDNSSGNKT</sequence>
<feature type="domain" description="UDENN" evidence="5">
    <location>
        <begin position="14"/>
        <end position="375"/>
    </location>
</feature>
<dbReference type="GO" id="GO:0016607">
    <property type="term" value="C:nuclear speck"/>
    <property type="evidence" value="ECO:0007669"/>
    <property type="project" value="Ensembl"/>
</dbReference>
<dbReference type="GO" id="GO:0031267">
    <property type="term" value="F:small GTPase binding"/>
    <property type="evidence" value="ECO:0007669"/>
    <property type="project" value="Ensembl"/>
</dbReference>
<dbReference type="GO" id="GO:0032456">
    <property type="term" value="P:endocytic recycling"/>
    <property type="evidence" value="ECO:0007669"/>
    <property type="project" value="Ensembl"/>
</dbReference>
<dbReference type="Gene3D" id="6.10.140.1000">
    <property type="match status" value="1"/>
</dbReference>
<dbReference type="InterPro" id="IPR005113">
    <property type="entry name" value="uDENN_dom"/>
</dbReference>
<dbReference type="GeneID" id="114029110"/>
<evidence type="ECO:0000256" key="3">
    <source>
        <dbReference type="ARBA" id="ARBA00023329"/>
    </source>
</evidence>
<dbReference type="GO" id="GO:0006897">
    <property type="term" value="P:endocytosis"/>
    <property type="evidence" value="ECO:0007669"/>
    <property type="project" value="TreeGrafter"/>
</dbReference>
<reference evidence="6" key="2">
    <citation type="submission" date="2025-08" db="UniProtKB">
        <authorList>
            <consortium name="Ensembl"/>
        </authorList>
    </citation>
    <scope>IDENTIFICATION</scope>
</reference>
<reference evidence="7" key="1">
    <citation type="submission" date="2018-12" db="EMBL/GenBank/DDBJ databases">
        <authorList>
            <person name="Yazar S."/>
        </authorList>
    </citation>
    <scope>NUCLEOTIDE SEQUENCE [LARGE SCALE GENOMIC DNA]</scope>
</reference>
<keyword evidence="3" id="KW-0968">Cytoplasmic vesicle</keyword>
<dbReference type="GO" id="GO:0050852">
    <property type="term" value="P:T cell receptor signaling pathway"/>
    <property type="evidence" value="ECO:0007669"/>
    <property type="project" value="Ensembl"/>
</dbReference>
<dbReference type="InterPro" id="IPR043153">
    <property type="entry name" value="DENN_C"/>
</dbReference>
<dbReference type="SMART" id="SM00799">
    <property type="entry name" value="DENN"/>
    <property type="match status" value="1"/>
</dbReference>
<dbReference type="SMART" id="SM00800">
    <property type="entry name" value="uDENN"/>
    <property type="match status" value="1"/>
</dbReference>
<dbReference type="FunFam" id="3.40.50.11500:FF:000001">
    <property type="entry name" value="Putative DENN domain-containing protein 1A"/>
    <property type="match status" value="1"/>
</dbReference>
<evidence type="ECO:0000313" key="7">
    <source>
        <dbReference type="Proteomes" id="UP000314987"/>
    </source>
</evidence>
<dbReference type="AlphaFoldDB" id="A0A4X2K873"/>
<proteinExistence type="predicted"/>
<keyword evidence="7" id="KW-1185">Reference proteome</keyword>
<dbReference type="Gene3D" id="3.30.450.200">
    <property type="match status" value="1"/>
</dbReference>
<dbReference type="GO" id="GO:2000553">
    <property type="term" value="P:positive regulation of T-helper 2 cell cytokine production"/>
    <property type="evidence" value="ECO:0007669"/>
    <property type="project" value="Ensembl"/>
</dbReference>
<dbReference type="InterPro" id="IPR040032">
    <property type="entry name" value="DENND1A/B/C"/>
</dbReference>
<dbReference type="GO" id="GO:1901981">
    <property type="term" value="F:phosphatidylinositol phosphate binding"/>
    <property type="evidence" value="ECO:0007669"/>
    <property type="project" value="TreeGrafter"/>
</dbReference>
<feature type="compositionally biased region" description="Polar residues" evidence="4">
    <location>
        <begin position="683"/>
        <end position="703"/>
    </location>
</feature>
<evidence type="ECO:0000313" key="6">
    <source>
        <dbReference type="Ensembl" id="ENSVURP00010006296.1"/>
    </source>
</evidence>
<protein>
    <submittedName>
        <fullName evidence="6">DENN domain containing 1B</fullName>
    </submittedName>
</protein>
<dbReference type="PROSITE" id="PS50211">
    <property type="entry name" value="DENN"/>
    <property type="match status" value="1"/>
</dbReference>
<organism evidence="6 7">
    <name type="scientific">Vombatus ursinus</name>
    <name type="common">Common wombat</name>
    <dbReference type="NCBI Taxonomy" id="29139"/>
    <lineage>
        <taxon>Eukaryota</taxon>
        <taxon>Metazoa</taxon>
        <taxon>Chordata</taxon>
        <taxon>Craniata</taxon>
        <taxon>Vertebrata</taxon>
        <taxon>Euteleostomi</taxon>
        <taxon>Mammalia</taxon>
        <taxon>Metatheria</taxon>
        <taxon>Diprotodontia</taxon>
        <taxon>Vombatidae</taxon>
        <taxon>Vombatus</taxon>
    </lineage>
</organism>
<evidence type="ECO:0000259" key="5">
    <source>
        <dbReference type="PROSITE" id="PS50211"/>
    </source>
</evidence>
<name>A0A4X2K873_VOMUR</name>
<dbReference type="GO" id="GO:0030136">
    <property type="term" value="C:clathrin-coated vesicle"/>
    <property type="evidence" value="ECO:0007669"/>
    <property type="project" value="UniProtKB-SubCell"/>
</dbReference>
<dbReference type="STRING" id="29139.ENSVURP00010006296"/>
<gene>
    <name evidence="6" type="primary">DENND1B</name>
</gene>
<feature type="region of interest" description="Disordered" evidence="4">
    <location>
        <begin position="668"/>
        <end position="703"/>
    </location>
</feature>
<feature type="compositionally biased region" description="Basic residues" evidence="4">
    <location>
        <begin position="618"/>
        <end position="630"/>
    </location>
</feature>
<dbReference type="Pfam" id="PF03455">
    <property type="entry name" value="dDENN"/>
    <property type="match status" value="1"/>
</dbReference>
<dbReference type="OrthoDB" id="206724at2759"/>
<dbReference type="SMART" id="SM00801">
    <property type="entry name" value="dDENN"/>
    <property type="match status" value="1"/>
</dbReference>
<dbReference type="Pfam" id="PF03456">
    <property type="entry name" value="uDENN"/>
    <property type="match status" value="1"/>
</dbReference>
<dbReference type="GO" id="GO:0005829">
    <property type="term" value="C:cytosol"/>
    <property type="evidence" value="ECO:0007669"/>
    <property type="project" value="Ensembl"/>
</dbReference>
<comment type="subcellular location">
    <subcellularLocation>
        <location evidence="1">Cytoplasmic vesicle</location>
        <location evidence="1">Clathrin-coated vesicle</location>
    </subcellularLocation>
</comment>
<dbReference type="InterPro" id="IPR037516">
    <property type="entry name" value="Tripartite_DENN"/>
</dbReference>
<dbReference type="Pfam" id="PF02141">
    <property type="entry name" value="DENN"/>
    <property type="match status" value="1"/>
</dbReference>
<dbReference type="RefSeq" id="XP_027699260.1">
    <property type="nucleotide sequence ID" value="XM_027843459.1"/>
</dbReference>
<dbReference type="InterPro" id="IPR005112">
    <property type="entry name" value="dDENN_dom"/>
</dbReference>
<accession>A0A4X2K873</accession>
<dbReference type="FunFam" id="3.30.450.200:FF:000003">
    <property type="entry name" value="DENN domain containing 1A"/>
    <property type="match status" value="1"/>
</dbReference>
<reference evidence="6" key="3">
    <citation type="submission" date="2025-09" db="UniProtKB">
        <authorList>
            <consortium name="Ensembl"/>
        </authorList>
    </citation>
    <scope>IDENTIFICATION</scope>
</reference>
<dbReference type="CTD" id="163486"/>
<evidence type="ECO:0000256" key="4">
    <source>
        <dbReference type="SAM" id="MobiDB-lite"/>
    </source>
</evidence>
<dbReference type="OMA" id="CKVCICI"/>